<evidence type="ECO:0000313" key="2">
    <source>
        <dbReference type="Proteomes" id="UP000762676"/>
    </source>
</evidence>
<name>A0AAV4HA54_9GAST</name>
<reference evidence="1 2" key="1">
    <citation type="journal article" date="2021" name="Elife">
        <title>Chloroplast acquisition without the gene transfer in kleptoplastic sea slugs, Plakobranchus ocellatus.</title>
        <authorList>
            <person name="Maeda T."/>
            <person name="Takahashi S."/>
            <person name="Yoshida T."/>
            <person name="Shimamura S."/>
            <person name="Takaki Y."/>
            <person name="Nagai Y."/>
            <person name="Toyoda A."/>
            <person name="Suzuki Y."/>
            <person name="Arimoto A."/>
            <person name="Ishii H."/>
            <person name="Satoh N."/>
            <person name="Nishiyama T."/>
            <person name="Hasebe M."/>
            <person name="Maruyama T."/>
            <person name="Minagawa J."/>
            <person name="Obokata J."/>
            <person name="Shigenobu S."/>
        </authorList>
    </citation>
    <scope>NUCLEOTIDE SEQUENCE [LARGE SCALE GENOMIC DNA]</scope>
</reference>
<protein>
    <submittedName>
        <fullName evidence="1">Pol-like protein</fullName>
    </submittedName>
</protein>
<organism evidence="1 2">
    <name type="scientific">Elysia marginata</name>
    <dbReference type="NCBI Taxonomy" id="1093978"/>
    <lineage>
        <taxon>Eukaryota</taxon>
        <taxon>Metazoa</taxon>
        <taxon>Spiralia</taxon>
        <taxon>Lophotrochozoa</taxon>
        <taxon>Mollusca</taxon>
        <taxon>Gastropoda</taxon>
        <taxon>Heterobranchia</taxon>
        <taxon>Euthyneura</taxon>
        <taxon>Panpulmonata</taxon>
        <taxon>Sacoglossa</taxon>
        <taxon>Placobranchoidea</taxon>
        <taxon>Plakobranchidae</taxon>
        <taxon>Elysia</taxon>
    </lineage>
</organism>
<dbReference type="Proteomes" id="UP000762676">
    <property type="component" value="Unassembled WGS sequence"/>
</dbReference>
<comment type="caution">
    <text evidence="1">The sequence shown here is derived from an EMBL/GenBank/DDBJ whole genome shotgun (WGS) entry which is preliminary data.</text>
</comment>
<accession>A0AAV4HA54</accession>
<proteinExistence type="predicted"/>
<keyword evidence="2" id="KW-1185">Reference proteome</keyword>
<dbReference type="EMBL" id="BMAT01008883">
    <property type="protein sequence ID" value="GFR94322.1"/>
    <property type="molecule type" value="Genomic_DNA"/>
</dbReference>
<evidence type="ECO:0000313" key="1">
    <source>
        <dbReference type="EMBL" id="GFR94322.1"/>
    </source>
</evidence>
<sequence length="97" mass="10571">MDLVLSLVSPVSGYASDPYITVWQLAFNCPSAVSEITSKWTGTLKIKHFQNNKTAKEKAVLDFASDNTEPYNKSFLMSELKAALKKSNETAAGPDGI</sequence>
<gene>
    <name evidence="1" type="ORF">ElyMa_004400100</name>
</gene>
<dbReference type="AlphaFoldDB" id="A0AAV4HA54"/>